<dbReference type="AlphaFoldDB" id="A0A0U4X095"/>
<feature type="domain" description="HTH lacI-type" evidence="4">
    <location>
        <begin position="10"/>
        <end position="65"/>
    </location>
</feature>
<dbReference type="RefSeq" id="WP_096423080.1">
    <property type="nucleotide sequence ID" value="NZ_AP017315.1"/>
</dbReference>
<evidence type="ECO:0000259" key="4">
    <source>
        <dbReference type="PROSITE" id="PS50932"/>
    </source>
</evidence>
<dbReference type="Pfam" id="PF00356">
    <property type="entry name" value="LacI"/>
    <property type="match status" value="1"/>
</dbReference>
<dbReference type="PRINTS" id="PR00036">
    <property type="entry name" value="HTHLACI"/>
</dbReference>
<protein>
    <submittedName>
        <fullName evidence="5">LacI family transcriptional regulator</fullName>
    </submittedName>
</protein>
<dbReference type="InterPro" id="IPR000843">
    <property type="entry name" value="HTH_LacI"/>
</dbReference>
<name>A0A0U4X095_9MICO</name>
<dbReference type="CDD" id="cd06267">
    <property type="entry name" value="PBP1_LacI_sugar_binding-like"/>
    <property type="match status" value="1"/>
</dbReference>
<evidence type="ECO:0000256" key="2">
    <source>
        <dbReference type="ARBA" id="ARBA00023125"/>
    </source>
</evidence>
<dbReference type="SUPFAM" id="SSF53822">
    <property type="entry name" value="Periplasmic binding protein-like I"/>
    <property type="match status" value="1"/>
</dbReference>
<dbReference type="EMBL" id="AP017315">
    <property type="protein sequence ID" value="BAU33351.1"/>
    <property type="molecule type" value="Genomic_DNA"/>
</dbReference>
<gene>
    <name evidence="5" type="primary">lacI</name>
    <name evidence="5" type="ORF">MalAC0309_2512</name>
</gene>
<sequence>MTEATRTSAATLHDVAREAGVSLATASRSINGSTRKVNEELRQRVLLAADKLGYVANQSAQAIAKGSASTVALVVSDIADPYFSSMASGVIRGAEEARLLVTMAMTERSAERELELVRALRGGRPRVLVLTGSRFAGTELEASLVKELTAYEETGGTVVIVSQRSLPFDTVQIDNLAGARDLARALVDQGYRRFAAFTGVSSLLTSSDRLQGFRDGLGEFGLALDDDRVYRTDFTRDGGIAAVDAMLDDGIDDIDCVFAVNDVMAIGALSRLRDRGVSVPDDIAIAGFDDIDTARDVTPALTTVRLPLADVGAEAIHLALTADQRTSVATVTIGGDVVLRASTPRRA</sequence>
<dbReference type="Proteomes" id="UP000218965">
    <property type="component" value="Chromosome"/>
</dbReference>
<dbReference type="OrthoDB" id="3226810at2"/>
<keyword evidence="3" id="KW-0804">Transcription</keyword>
<reference evidence="5 6" key="2">
    <citation type="submission" date="2016-01" db="EMBL/GenBank/DDBJ databases">
        <title>Microcella alkaliphila JAM AC0309 whole genome shotgun sequence.</title>
        <authorList>
            <person name="Kurata A."/>
            <person name="Hirose Y."/>
            <person name="Kishimoto N."/>
            <person name="Kobayashi T."/>
        </authorList>
    </citation>
    <scope>NUCLEOTIDE SEQUENCE [LARGE SCALE GENOMIC DNA]</scope>
    <source>
        <strain evidence="5 6">JAM AC0309</strain>
    </source>
</reference>
<dbReference type="PANTHER" id="PTHR30146:SF153">
    <property type="entry name" value="LACTOSE OPERON REPRESSOR"/>
    <property type="match status" value="1"/>
</dbReference>
<keyword evidence="1" id="KW-0805">Transcription regulation</keyword>
<evidence type="ECO:0000313" key="5">
    <source>
        <dbReference type="EMBL" id="BAU33351.1"/>
    </source>
</evidence>
<keyword evidence="2" id="KW-0238">DNA-binding</keyword>
<accession>A0A0U4X095</accession>
<dbReference type="KEGG" id="malk:MalAC0309_2512"/>
<dbReference type="GO" id="GO:0000976">
    <property type="term" value="F:transcription cis-regulatory region binding"/>
    <property type="evidence" value="ECO:0007669"/>
    <property type="project" value="TreeGrafter"/>
</dbReference>
<dbReference type="InterPro" id="IPR046335">
    <property type="entry name" value="LacI/GalR-like_sensor"/>
</dbReference>
<dbReference type="Gene3D" id="3.40.50.2300">
    <property type="match status" value="2"/>
</dbReference>
<dbReference type="GO" id="GO:0003700">
    <property type="term" value="F:DNA-binding transcription factor activity"/>
    <property type="evidence" value="ECO:0007669"/>
    <property type="project" value="TreeGrafter"/>
</dbReference>
<reference evidence="6" key="1">
    <citation type="submission" date="2015-12" db="EMBL/GenBank/DDBJ databases">
        <authorList>
            <person name="Shamseldin A."/>
            <person name="Moawad H."/>
            <person name="Abd El-Rahim W.M."/>
            <person name="Sadowsky M.J."/>
        </authorList>
    </citation>
    <scope>NUCLEOTIDE SEQUENCE [LARGE SCALE GENOMIC DNA]</scope>
    <source>
        <strain evidence="6">JAM AC0309</strain>
    </source>
</reference>
<proteinExistence type="predicted"/>
<evidence type="ECO:0000256" key="1">
    <source>
        <dbReference type="ARBA" id="ARBA00023015"/>
    </source>
</evidence>
<dbReference type="Pfam" id="PF13377">
    <property type="entry name" value="Peripla_BP_3"/>
    <property type="match status" value="1"/>
</dbReference>
<dbReference type="SUPFAM" id="SSF47413">
    <property type="entry name" value="lambda repressor-like DNA-binding domains"/>
    <property type="match status" value="1"/>
</dbReference>
<dbReference type="Gene3D" id="1.10.260.40">
    <property type="entry name" value="lambda repressor-like DNA-binding domains"/>
    <property type="match status" value="1"/>
</dbReference>
<evidence type="ECO:0000313" key="6">
    <source>
        <dbReference type="Proteomes" id="UP000218965"/>
    </source>
</evidence>
<evidence type="ECO:0000256" key="3">
    <source>
        <dbReference type="ARBA" id="ARBA00023163"/>
    </source>
</evidence>
<dbReference type="CDD" id="cd01392">
    <property type="entry name" value="HTH_LacI"/>
    <property type="match status" value="1"/>
</dbReference>
<dbReference type="SMART" id="SM00354">
    <property type="entry name" value="HTH_LACI"/>
    <property type="match status" value="1"/>
</dbReference>
<dbReference type="InterPro" id="IPR010982">
    <property type="entry name" value="Lambda_DNA-bd_dom_sf"/>
</dbReference>
<dbReference type="InterPro" id="IPR028082">
    <property type="entry name" value="Peripla_BP_I"/>
</dbReference>
<organism evidence="5 6">
    <name type="scientific">Microcella alkaliphila</name>
    <dbReference type="NCBI Taxonomy" id="279828"/>
    <lineage>
        <taxon>Bacteria</taxon>
        <taxon>Bacillati</taxon>
        <taxon>Actinomycetota</taxon>
        <taxon>Actinomycetes</taxon>
        <taxon>Micrococcales</taxon>
        <taxon>Microbacteriaceae</taxon>
        <taxon>Microcella</taxon>
    </lineage>
</organism>
<dbReference type="PANTHER" id="PTHR30146">
    <property type="entry name" value="LACI-RELATED TRANSCRIPTIONAL REPRESSOR"/>
    <property type="match status" value="1"/>
</dbReference>
<dbReference type="PROSITE" id="PS50932">
    <property type="entry name" value="HTH_LACI_2"/>
    <property type="match status" value="1"/>
</dbReference>